<sequence>MKKYYFLTLLISTISFAQYSEFNWNANGITVAGGNGAGSNQNQLNFPYSVIVDTNNNLYITDTQNHRIQKWTNGATEGFTVAGGNGAGANANQLNTPTCVWVDANENVYVMDAFNNRIQKWDVGATSGTTVAGGNGEGAALNQFNKPGGFYFRNNAFYIVDAGNNRIIKWILGETSGTAIAGGTYGSAADQLANPTVNGTIYVDANENLYVTDYINNRVQKFAPGNTNAITVAGGNGSGTDPNQLRAPNGIFMLPNGRMMISEYTGRRINMWVEGETQGTIVAGGNGNGSAPNQFKSPRGNFIAANGDLYVTDMANHRIQKFTKIPFTPTCNDNLGGGLEPSFVTFKINGTTFEHNTYTEPTEYYHAYPQTTTLNAGQSYDFYTFTSSEAVIGIWMDYNQNNIFEETEYTQLVNNMFSQNTTSFTVSTTSNSGLIKMRIRSRAYGSTINSTDACSSFGSGETRDYIFTVNNSLAIEDKPINNKIKVYPNPTSDYINIETASEIKNVAVYNMMGQLVLNTVSKVADISILSNGTFILEVTSIDGQKSKSKIIKK</sequence>
<protein>
    <submittedName>
        <fullName evidence="7">Putative secreted protein (Por secretion system target)</fullName>
    </submittedName>
</protein>
<feature type="domain" description="GEVED" evidence="6">
    <location>
        <begin position="392"/>
        <end position="467"/>
    </location>
</feature>
<dbReference type="Gene3D" id="2.120.10.30">
    <property type="entry name" value="TolB, C-terminal domain"/>
    <property type="match status" value="2"/>
</dbReference>
<feature type="chain" id="PRO_5015690459" evidence="4">
    <location>
        <begin position="18"/>
        <end position="553"/>
    </location>
</feature>
<dbReference type="SUPFAM" id="SSF101898">
    <property type="entry name" value="NHL repeat"/>
    <property type="match status" value="1"/>
</dbReference>
<keyword evidence="8" id="KW-1185">Reference proteome</keyword>
<dbReference type="Proteomes" id="UP000237056">
    <property type="component" value="Unassembled WGS sequence"/>
</dbReference>
<evidence type="ECO:0000256" key="1">
    <source>
        <dbReference type="ARBA" id="ARBA00022729"/>
    </source>
</evidence>
<evidence type="ECO:0000256" key="2">
    <source>
        <dbReference type="ARBA" id="ARBA00022737"/>
    </source>
</evidence>
<dbReference type="CDD" id="cd05819">
    <property type="entry name" value="NHL"/>
    <property type="match status" value="1"/>
</dbReference>
<evidence type="ECO:0000256" key="3">
    <source>
        <dbReference type="PROSITE-ProRule" id="PRU00504"/>
    </source>
</evidence>
<evidence type="ECO:0000259" key="6">
    <source>
        <dbReference type="Pfam" id="PF20009"/>
    </source>
</evidence>
<accession>A0A2S4N4S5</accession>
<reference evidence="7 8" key="1">
    <citation type="submission" date="2018-01" db="EMBL/GenBank/DDBJ databases">
        <title>Genomic Encyclopedia of Type Strains, Phase I: the one thousand microbial genomes (KMG-I) project.</title>
        <authorList>
            <person name="Goeker M."/>
        </authorList>
    </citation>
    <scope>NUCLEOTIDE SEQUENCE [LARGE SCALE GENOMIC DNA]</scope>
    <source>
        <strain evidence="7 8">DSM 17960</strain>
    </source>
</reference>
<dbReference type="GO" id="GO:0008270">
    <property type="term" value="F:zinc ion binding"/>
    <property type="evidence" value="ECO:0007669"/>
    <property type="project" value="UniProtKB-KW"/>
</dbReference>
<gene>
    <name evidence="7" type="ORF">Q361_1266</name>
</gene>
<comment type="caution">
    <text evidence="7">The sequence shown here is derived from an EMBL/GenBank/DDBJ whole genome shotgun (WGS) entry which is preliminary data.</text>
</comment>
<dbReference type="PANTHER" id="PTHR24104">
    <property type="entry name" value="E3 UBIQUITIN-PROTEIN LIGASE NHLRC1-RELATED"/>
    <property type="match status" value="1"/>
</dbReference>
<dbReference type="OrthoDB" id="791543at2"/>
<evidence type="ECO:0000256" key="4">
    <source>
        <dbReference type="SAM" id="SignalP"/>
    </source>
</evidence>
<evidence type="ECO:0000313" key="8">
    <source>
        <dbReference type="Proteomes" id="UP000237056"/>
    </source>
</evidence>
<dbReference type="PROSITE" id="PS51125">
    <property type="entry name" value="NHL"/>
    <property type="match status" value="2"/>
</dbReference>
<evidence type="ECO:0000313" key="7">
    <source>
        <dbReference type="EMBL" id="POS00734.1"/>
    </source>
</evidence>
<dbReference type="AlphaFoldDB" id="A0A2S4N4S5"/>
<dbReference type="InterPro" id="IPR011042">
    <property type="entry name" value="6-blade_b-propeller_TolB-like"/>
</dbReference>
<organism evidence="7 8">
    <name type="scientific">Flavobacterium croceum DSM 17960</name>
    <dbReference type="NCBI Taxonomy" id="1121886"/>
    <lineage>
        <taxon>Bacteria</taxon>
        <taxon>Pseudomonadati</taxon>
        <taxon>Bacteroidota</taxon>
        <taxon>Flavobacteriia</taxon>
        <taxon>Flavobacteriales</taxon>
        <taxon>Flavobacteriaceae</taxon>
        <taxon>Flavobacterium</taxon>
    </lineage>
</organism>
<keyword evidence="2" id="KW-0677">Repeat</keyword>
<dbReference type="InterPro" id="IPR050952">
    <property type="entry name" value="TRIM-NHL_E3_ligases"/>
</dbReference>
<dbReference type="NCBIfam" id="TIGR04183">
    <property type="entry name" value="Por_Secre_tail"/>
    <property type="match status" value="1"/>
</dbReference>
<keyword evidence="1 4" id="KW-0732">Signal</keyword>
<dbReference type="RefSeq" id="WP_103727054.1">
    <property type="nucleotide sequence ID" value="NZ_PQNY01000026.1"/>
</dbReference>
<evidence type="ECO:0000259" key="5">
    <source>
        <dbReference type="Pfam" id="PF18962"/>
    </source>
</evidence>
<feature type="domain" description="Secretion system C-terminal sorting" evidence="5">
    <location>
        <begin position="486"/>
        <end position="551"/>
    </location>
</feature>
<feature type="repeat" description="NHL" evidence="3">
    <location>
        <begin position="38"/>
        <end position="74"/>
    </location>
</feature>
<name>A0A2S4N4S5_9FLAO</name>
<dbReference type="PANTHER" id="PTHR24104:SF25">
    <property type="entry name" value="PROTEIN LIN-41"/>
    <property type="match status" value="1"/>
</dbReference>
<dbReference type="Pfam" id="PF18962">
    <property type="entry name" value="Por_Secre_tail"/>
    <property type="match status" value="1"/>
</dbReference>
<dbReference type="InterPro" id="IPR026444">
    <property type="entry name" value="Secre_tail"/>
</dbReference>
<dbReference type="Pfam" id="PF01436">
    <property type="entry name" value="NHL"/>
    <property type="match status" value="1"/>
</dbReference>
<dbReference type="EMBL" id="PQNY01000026">
    <property type="protein sequence ID" value="POS00734.1"/>
    <property type="molecule type" value="Genomic_DNA"/>
</dbReference>
<proteinExistence type="predicted"/>
<feature type="signal peptide" evidence="4">
    <location>
        <begin position="1"/>
        <end position="17"/>
    </location>
</feature>
<dbReference type="InterPro" id="IPR045474">
    <property type="entry name" value="GEVED"/>
</dbReference>
<dbReference type="Gene3D" id="2.40.10.500">
    <property type="match status" value="1"/>
</dbReference>
<dbReference type="Pfam" id="PF20009">
    <property type="entry name" value="GEVED"/>
    <property type="match status" value="1"/>
</dbReference>
<dbReference type="InterPro" id="IPR001258">
    <property type="entry name" value="NHL_repeat"/>
</dbReference>
<feature type="repeat" description="NHL" evidence="3">
    <location>
        <begin position="289"/>
        <end position="325"/>
    </location>
</feature>